<evidence type="ECO:0000313" key="3">
    <source>
        <dbReference type="Proteomes" id="UP001215598"/>
    </source>
</evidence>
<evidence type="ECO:0000313" key="2">
    <source>
        <dbReference type="EMBL" id="KAJ7770004.1"/>
    </source>
</evidence>
<sequence length="255" mass="27885">MPVPPYWCHDCPVAHPVAASQRINHQQEIRLKALPSPSSPEPPAFDIATSMSALHLDSRSSLASTPTPPPFTRPRAESIDRLADMVTALILTDDGPNLGQQPSKLFSPRDEFQDMRAADIPDTFRSIPASEMRQSLTAVAHQIPVPLHKTKGKNVLLETQKEVRAALETLGAEFDTENLDEVADMRARLDAAGNVVNSAAASVRNLPGNVHLKELRAIVVSDIQVLDRHIDVVSARLPRVPEKPDNAPMRYNAGE</sequence>
<accession>A0AAD7NPA7</accession>
<dbReference type="Proteomes" id="UP001215598">
    <property type="component" value="Unassembled WGS sequence"/>
</dbReference>
<protein>
    <submittedName>
        <fullName evidence="2">Uncharacterized protein</fullName>
    </submittedName>
</protein>
<comment type="caution">
    <text evidence="2">The sequence shown here is derived from an EMBL/GenBank/DDBJ whole genome shotgun (WGS) entry which is preliminary data.</text>
</comment>
<gene>
    <name evidence="2" type="ORF">B0H16DRAFT_1452370</name>
</gene>
<evidence type="ECO:0000256" key="1">
    <source>
        <dbReference type="SAM" id="MobiDB-lite"/>
    </source>
</evidence>
<feature type="region of interest" description="Disordered" evidence="1">
    <location>
        <begin position="56"/>
        <end position="75"/>
    </location>
</feature>
<dbReference type="EMBL" id="JARKIB010000017">
    <property type="protein sequence ID" value="KAJ7770004.1"/>
    <property type="molecule type" value="Genomic_DNA"/>
</dbReference>
<proteinExistence type="predicted"/>
<reference evidence="2" key="1">
    <citation type="submission" date="2023-03" db="EMBL/GenBank/DDBJ databases">
        <title>Massive genome expansion in bonnet fungi (Mycena s.s.) driven by repeated elements and novel gene families across ecological guilds.</title>
        <authorList>
            <consortium name="Lawrence Berkeley National Laboratory"/>
            <person name="Harder C.B."/>
            <person name="Miyauchi S."/>
            <person name="Viragh M."/>
            <person name="Kuo A."/>
            <person name="Thoen E."/>
            <person name="Andreopoulos B."/>
            <person name="Lu D."/>
            <person name="Skrede I."/>
            <person name="Drula E."/>
            <person name="Henrissat B."/>
            <person name="Morin E."/>
            <person name="Kohler A."/>
            <person name="Barry K."/>
            <person name="LaButti K."/>
            <person name="Morin E."/>
            <person name="Salamov A."/>
            <person name="Lipzen A."/>
            <person name="Mereny Z."/>
            <person name="Hegedus B."/>
            <person name="Baldrian P."/>
            <person name="Stursova M."/>
            <person name="Weitz H."/>
            <person name="Taylor A."/>
            <person name="Grigoriev I.V."/>
            <person name="Nagy L.G."/>
            <person name="Martin F."/>
            <person name="Kauserud H."/>
        </authorList>
    </citation>
    <scope>NUCLEOTIDE SEQUENCE</scope>
    <source>
        <strain evidence="2">CBHHK182m</strain>
    </source>
</reference>
<organism evidence="2 3">
    <name type="scientific">Mycena metata</name>
    <dbReference type="NCBI Taxonomy" id="1033252"/>
    <lineage>
        <taxon>Eukaryota</taxon>
        <taxon>Fungi</taxon>
        <taxon>Dikarya</taxon>
        <taxon>Basidiomycota</taxon>
        <taxon>Agaricomycotina</taxon>
        <taxon>Agaricomycetes</taxon>
        <taxon>Agaricomycetidae</taxon>
        <taxon>Agaricales</taxon>
        <taxon>Marasmiineae</taxon>
        <taxon>Mycenaceae</taxon>
        <taxon>Mycena</taxon>
    </lineage>
</organism>
<dbReference type="AlphaFoldDB" id="A0AAD7NPA7"/>
<name>A0AAD7NPA7_9AGAR</name>
<keyword evidence="3" id="KW-1185">Reference proteome</keyword>